<evidence type="ECO:0000256" key="1">
    <source>
        <dbReference type="ARBA" id="ARBA00000971"/>
    </source>
</evidence>
<dbReference type="GO" id="GO:0006457">
    <property type="term" value="P:protein folding"/>
    <property type="evidence" value="ECO:0007669"/>
    <property type="project" value="TreeGrafter"/>
</dbReference>
<reference evidence="8 9" key="1">
    <citation type="journal article" date="2013" name="BMC Genomics">
        <title>The miniature genome of a carnivorous plant Genlisea aurea contains a low number of genes and short non-coding sequences.</title>
        <authorList>
            <person name="Leushkin E.V."/>
            <person name="Sutormin R.A."/>
            <person name="Nabieva E.R."/>
            <person name="Penin A.A."/>
            <person name="Kondrashov A.S."/>
            <person name="Logacheva M.D."/>
        </authorList>
    </citation>
    <scope>NUCLEOTIDE SEQUENCE [LARGE SCALE GENOMIC DNA]</scope>
</reference>
<organism evidence="8 9">
    <name type="scientific">Genlisea aurea</name>
    <dbReference type="NCBI Taxonomy" id="192259"/>
    <lineage>
        <taxon>Eukaryota</taxon>
        <taxon>Viridiplantae</taxon>
        <taxon>Streptophyta</taxon>
        <taxon>Embryophyta</taxon>
        <taxon>Tracheophyta</taxon>
        <taxon>Spermatophyta</taxon>
        <taxon>Magnoliopsida</taxon>
        <taxon>eudicotyledons</taxon>
        <taxon>Gunneridae</taxon>
        <taxon>Pentapetalae</taxon>
        <taxon>asterids</taxon>
        <taxon>lamiids</taxon>
        <taxon>Lamiales</taxon>
        <taxon>Lentibulariaceae</taxon>
        <taxon>Genlisea</taxon>
    </lineage>
</organism>
<name>S8C2W0_9LAMI</name>
<dbReference type="EMBL" id="AUSU01007051">
    <property type="protein sequence ID" value="EPS61145.1"/>
    <property type="molecule type" value="Genomic_DNA"/>
</dbReference>
<feature type="domain" description="PPIase cyclophilin-type" evidence="7">
    <location>
        <begin position="10"/>
        <end position="181"/>
    </location>
</feature>
<evidence type="ECO:0000256" key="4">
    <source>
        <dbReference type="ARBA" id="ARBA00023110"/>
    </source>
</evidence>
<keyword evidence="4" id="KW-0697">Rotamase</keyword>
<dbReference type="InterPro" id="IPR029000">
    <property type="entry name" value="Cyclophilin-like_dom_sf"/>
</dbReference>
<evidence type="ECO:0000313" key="9">
    <source>
        <dbReference type="Proteomes" id="UP000015453"/>
    </source>
</evidence>
<evidence type="ECO:0000256" key="2">
    <source>
        <dbReference type="ARBA" id="ARBA00007365"/>
    </source>
</evidence>
<feature type="region of interest" description="Disordered" evidence="6">
    <location>
        <begin position="482"/>
        <end position="505"/>
    </location>
</feature>
<dbReference type="InterPro" id="IPR002130">
    <property type="entry name" value="Cyclophilin-type_PPIase_dom"/>
</dbReference>
<keyword evidence="9" id="KW-1185">Reference proteome</keyword>
<evidence type="ECO:0000256" key="5">
    <source>
        <dbReference type="ARBA" id="ARBA00023235"/>
    </source>
</evidence>
<dbReference type="OrthoDB" id="1933488at2759"/>
<dbReference type="CDD" id="cd01926">
    <property type="entry name" value="cyclophilin_ABH_like"/>
    <property type="match status" value="1"/>
</dbReference>
<dbReference type="EC" id="5.2.1.8" evidence="3"/>
<protein>
    <recommendedName>
        <fullName evidence="3">peptidylprolyl isomerase</fullName>
        <ecNumber evidence="3">5.2.1.8</ecNumber>
    </recommendedName>
</protein>
<dbReference type="Gene3D" id="2.40.100.10">
    <property type="entry name" value="Cyclophilin-like"/>
    <property type="match status" value="1"/>
</dbReference>
<evidence type="ECO:0000313" key="8">
    <source>
        <dbReference type="EMBL" id="EPS61145.1"/>
    </source>
</evidence>
<feature type="compositionally biased region" description="Low complexity" evidence="6">
    <location>
        <begin position="259"/>
        <end position="268"/>
    </location>
</feature>
<feature type="compositionally biased region" description="Basic and acidic residues" evidence="6">
    <location>
        <begin position="382"/>
        <end position="407"/>
    </location>
</feature>
<gene>
    <name evidence="8" type="ORF">M569_13654</name>
</gene>
<dbReference type="SUPFAM" id="SSF50891">
    <property type="entry name" value="Cyclophilin-like"/>
    <property type="match status" value="1"/>
</dbReference>
<dbReference type="FunFam" id="2.40.100.10:FF:000022">
    <property type="entry name" value="Peptidyl-prolyl cis-trans isomerase CYP95"/>
    <property type="match status" value="1"/>
</dbReference>
<evidence type="ECO:0000259" key="7">
    <source>
        <dbReference type="PROSITE" id="PS50072"/>
    </source>
</evidence>
<keyword evidence="5" id="KW-0413">Isomerase</keyword>
<feature type="compositionally biased region" description="Low complexity" evidence="6">
    <location>
        <begin position="234"/>
        <end position="249"/>
    </location>
</feature>
<dbReference type="PANTHER" id="PTHR11071:SF447">
    <property type="entry name" value="PEPTIDYL-PROLYL CIS-TRANS ISOMERASE CYP63"/>
    <property type="match status" value="1"/>
</dbReference>
<feature type="region of interest" description="Disordered" evidence="6">
    <location>
        <begin position="180"/>
        <end position="415"/>
    </location>
</feature>
<feature type="compositionally biased region" description="Basic and acidic residues" evidence="6">
    <location>
        <begin position="192"/>
        <end position="201"/>
    </location>
</feature>
<dbReference type="AlphaFoldDB" id="S8C2W0"/>
<accession>S8C2W0</accession>
<comment type="similarity">
    <text evidence="2">Belongs to the cyclophilin-type PPIase family.</text>
</comment>
<dbReference type="PRINTS" id="PR00153">
    <property type="entry name" value="CSAPPISMRASE"/>
</dbReference>
<dbReference type="PROSITE" id="PS50072">
    <property type="entry name" value="CSA_PPIASE_2"/>
    <property type="match status" value="1"/>
</dbReference>
<feature type="compositionally biased region" description="Basic residues" evidence="6">
    <location>
        <begin position="271"/>
        <end position="304"/>
    </location>
</feature>
<dbReference type="Pfam" id="PF00160">
    <property type="entry name" value="Pro_isomerase"/>
    <property type="match status" value="1"/>
</dbReference>
<proteinExistence type="inferred from homology"/>
<dbReference type="GO" id="GO:0003755">
    <property type="term" value="F:peptidyl-prolyl cis-trans isomerase activity"/>
    <property type="evidence" value="ECO:0007669"/>
    <property type="project" value="UniProtKB-KW"/>
</dbReference>
<dbReference type="Proteomes" id="UP000015453">
    <property type="component" value="Unassembled WGS sequence"/>
</dbReference>
<evidence type="ECO:0000256" key="6">
    <source>
        <dbReference type="SAM" id="MobiDB-lite"/>
    </source>
</evidence>
<dbReference type="GO" id="GO:0016018">
    <property type="term" value="F:cyclosporin A binding"/>
    <property type="evidence" value="ECO:0007669"/>
    <property type="project" value="TreeGrafter"/>
</dbReference>
<comment type="catalytic activity">
    <reaction evidence="1">
        <text>[protein]-peptidylproline (omega=180) = [protein]-peptidylproline (omega=0)</text>
        <dbReference type="Rhea" id="RHEA:16237"/>
        <dbReference type="Rhea" id="RHEA-COMP:10747"/>
        <dbReference type="Rhea" id="RHEA-COMP:10748"/>
        <dbReference type="ChEBI" id="CHEBI:83833"/>
        <dbReference type="ChEBI" id="CHEBI:83834"/>
        <dbReference type="EC" id="5.2.1.8"/>
    </reaction>
</comment>
<feature type="compositionally biased region" description="Basic and acidic residues" evidence="6">
    <location>
        <begin position="343"/>
        <end position="373"/>
    </location>
</feature>
<feature type="compositionally biased region" description="Basic residues" evidence="6">
    <location>
        <begin position="217"/>
        <end position="231"/>
    </location>
</feature>
<dbReference type="GO" id="GO:0005737">
    <property type="term" value="C:cytoplasm"/>
    <property type="evidence" value="ECO:0007669"/>
    <property type="project" value="TreeGrafter"/>
</dbReference>
<evidence type="ECO:0000256" key="3">
    <source>
        <dbReference type="ARBA" id="ARBA00013194"/>
    </source>
</evidence>
<dbReference type="PANTHER" id="PTHR11071">
    <property type="entry name" value="PEPTIDYL-PROLYL CIS-TRANS ISOMERASE"/>
    <property type="match status" value="1"/>
</dbReference>
<comment type="caution">
    <text evidence="8">The sequence shown here is derived from an EMBL/GenBank/DDBJ whole genome shotgun (WGS) entry which is preliminary data.</text>
</comment>
<sequence>MKKTKNPFVFLDISVDGNAAERIVIELFADAVPKTAENFRALCTGEKGVGVSTGKPLHYKGITFHRIIRGFMAQGGDFSKGNGMLITSRRTGGESIYGGKFADENFKFDHNEPGILSMANGGPNTNGSQFFITFKRQPHLDGKHVVFGKVAKGMDVIRKVEHLGTADGRPSGIVKIVDCGEMPQEKTQNSVKTEKVPEKSKKLAISAPSNDGDQSKGKQKAALKDGKKKRRYSSDSYSSDPDSYSSETDSSYDSDSDSSAESSSSSSDGRQKKKRRSTKKARSHHGKRSHKQRKRKTHRRKRTSKRDSESSTDTDDSDGSSRGGSDDEKSPAKSLSKTRKSNKKVDQPAKLIGKEEEKELLPLDDLESREQKEGANGMSSLGHEEDNEFSRQHVNKGQERRNADEAAAKPYADNSRRSRFEHPAVCFHVLPFLYRLSSFLYRLLLQPFSHSPGVGRHVTFPKLLLLYYRLTRIMHPGADLQAGLRRGSEKGGASPNGSHSSGNIVRRRPSALPIDRFVTVEETSGGTTIGNAFVYLSKASGRVVSCGDHLKLPFVYQVFELRKQI</sequence>